<name>A0A1F6GLX1_9PROT</name>
<evidence type="ECO:0000313" key="1">
    <source>
        <dbReference type="EMBL" id="OGG99087.1"/>
    </source>
</evidence>
<evidence type="ECO:0000313" key="2">
    <source>
        <dbReference type="Proteomes" id="UP000177583"/>
    </source>
</evidence>
<proteinExistence type="predicted"/>
<dbReference type="EMBL" id="MFNF01000061">
    <property type="protein sequence ID" value="OGG99087.1"/>
    <property type="molecule type" value="Genomic_DNA"/>
</dbReference>
<gene>
    <name evidence="1" type="ORF">A2557_10030</name>
</gene>
<dbReference type="Proteomes" id="UP000177583">
    <property type="component" value="Unassembled WGS sequence"/>
</dbReference>
<sequence length="460" mass="49817">MKDKPWPLGFKSVSPRRLIQRLALFLVLASFLGTPIFASSMQDSIEEAASLLASSELTQHKDRFIIIEVVNLHSKKRDQTAKAIETQLYQALGKEFKDFKLLFLDDSLAGVNLGQAIFVQGTYEPKGKTVTATFQAVIGVRGEAVGQAQVTFDAPKVFQAALVAVLDLEAPELTANQRRAYSDLFRSRLQESKKMRLASSAEVAKMSPDAIQQSYKCSRDECATIIGEQMGVDRVISTSLLVMGQDWYMLSSKVMDIKNGSILTSKTLEHRGGLEEMGVSLNTLADRLVGSEAGAEVEKAFVTPVPQKSVAPLPEEPEPLPEPTLVSAAESGLGAWVWHGAALGTMGISLASSNGAAKSYDSLATENQTLESQYKVATSLTEATSLEEKFAANQAKMKKLQSQVTQFNALALGAGLWEAYLLFLGGEVEVASVRQPGLYFALEPGQGSGDSARLSFSYNW</sequence>
<reference evidence="1 2" key="1">
    <citation type="journal article" date="2016" name="Nat. Commun.">
        <title>Thousands of microbial genomes shed light on interconnected biogeochemical processes in an aquifer system.</title>
        <authorList>
            <person name="Anantharaman K."/>
            <person name="Brown C.T."/>
            <person name="Hug L.A."/>
            <person name="Sharon I."/>
            <person name="Castelle C.J."/>
            <person name="Probst A.J."/>
            <person name="Thomas B.C."/>
            <person name="Singh A."/>
            <person name="Wilkins M.J."/>
            <person name="Karaoz U."/>
            <person name="Brodie E.L."/>
            <person name="Williams K.H."/>
            <person name="Hubbard S.S."/>
            <person name="Banfield J.F."/>
        </authorList>
    </citation>
    <scope>NUCLEOTIDE SEQUENCE [LARGE SCALE GENOMIC DNA]</scope>
</reference>
<organism evidence="1 2">
    <name type="scientific">Candidatus Lambdaproteobacteria bacterium RIFOXYD2_FULL_56_26</name>
    <dbReference type="NCBI Taxonomy" id="1817773"/>
    <lineage>
        <taxon>Bacteria</taxon>
        <taxon>Pseudomonadati</taxon>
        <taxon>Pseudomonadota</taxon>
        <taxon>Candidatus Lambdaproteobacteria</taxon>
    </lineage>
</organism>
<protein>
    <submittedName>
        <fullName evidence="1">Uncharacterized protein</fullName>
    </submittedName>
</protein>
<comment type="caution">
    <text evidence="1">The sequence shown here is derived from an EMBL/GenBank/DDBJ whole genome shotgun (WGS) entry which is preliminary data.</text>
</comment>
<dbReference type="AlphaFoldDB" id="A0A1F6GLX1"/>
<accession>A0A1F6GLX1</accession>